<evidence type="ECO:0000313" key="3">
    <source>
        <dbReference type="EMBL" id="CUR31895.1"/>
    </source>
</evidence>
<dbReference type="Pfam" id="PF01337">
    <property type="entry name" value="Barstar"/>
    <property type="match status" value="1"/>
</dbReference>
<comment type="similarity">
    <text evidence="1">Belongs to the barstar family.</text>
</comment>
<gene>
    <name evidence="3" type="ORF">PL921430034</name>
</gene>
<protein>
    <submittedName>
        <fullName evidence="3">Barstar, RNAse (Barnase) inhibitor</fullName>
    </submittedName>
</protein>
<accession>A0A1J1LH99</accession>
<dbReference type="EMBL" id="CZDF01000133">
    <property type="protein sequence ID" value="CUR31895.1"/>
    <property type="molecule type" value="Genomic_DNA"/>
</dbReference>
<dbReference type="STRING" id="671072.PL921430034"/>
<feature type="domain" description="Barstar (barnase inhibitor)" evidence="2">
    <location>
        <begin position="39"/>
        <end position="132"/>
    </location>
</feature>
<keyword evidence="4" id="KW-1185">Reference proteome</keyword>
<dbReference type="Proteomes" id="UP000184315">
    <property type="component" value="Unassembled WGS sequence"/>
</dbReference>
<dbReference type="OrthoDB" id="7575400at2"/>
<organism evidence="3 4">
    <name type="scientific">Planktothrix tepida PCC 9214</name>
    <dbReference type="NCBI Taxonomy" id="671072"/>
    <lineage>
        <taxon>Bacteria</taxon>
        <taxon>Bacillati</taxon>
        <taxon>Cyanobacteriota</taxon>
        <taxon>Cyanophyceae</taxon>
        <taxon>Oscillatoriophycideae</taxon>
        <taxon>Oscillatoriales</taxon>
        <taxon>Microcoleaceae</taxon>
        <taxon>Planktothrix</taxon>
    </lineage>
</organism>
<evidence type="ECO:0000313" key="4">
    <source>
        <dbReference type="Proteomes" id="UP000184315"/>
    </source>
</evidence>
<dbReference type="InterPro" id="IPR035905">
    <property type="entry name" value="Barstar-like_sf"/>
</dbReference>
<dbReference type="SUPFAM" id="SSF52038">
    <property type="entry name" value="Barstar-related"/>
    <property type="match status" value="1"/>
</dbReference>
<evidence type="ECO:0000256" key="1">
    <source>
        <dbReference type="ARBA" id="ARBA00006845"/>
    </source>
</evidence>
<dbReference type="InterPro" id="IPR000468">
    <property type="entry name" value="Barstar"/>
</dbReference>
<sequence>MNQILNLIQGESQPNIYQFPLDISPEELSQLCQEYSCELFYFDGSTINNKADFLKTASTVMNLPEYFGYNWDAWEDCLTDLSWFEASSYLIVYDQWQNFAENYPDDWQILNDIFSEAITYWLKRNKRFYVLLTSP</sequence>
<name>A0A1J1LH99_9CYAN</name>
<reference evidence="4" key="1">
    <citation type="submission" date="2015-10" db="EMBL/GenBank/DDBJ databases">
        <authorList>
            <person name="Regsiter A."/>
            <person name="william w."/>
        </authorList>
    </citation>
    <scope>NUCLEOTIDE SEQUENCE [LARGE SCALE GENOMIC DNA]</scope>
</reference>
<evidence type="ECO:0000259" key="2">
    <source>
        <dbReference type="Pfam" id="PF01337"/>
    </source>
</evidence>
<dbReference type="Gene3D" id="3.30.370.10">
    <property type="entry name" value="Barstar-like"/>
    <property type="match status" value="1"/>
</dbReference>
<dbReference type="AlphaFoldDB" id="A0A1J1LH99"/>
<proteinExistence type="inferred from homology"/>
<dbReference type="RefSeq" id="WP_072716862.1">
    <property type="nucleotide sequence ID" value="NZ_LN889759.1"/>
</dbReference>